<dbReference type="GO" id="GO:0004527">
    <property type="term" value="F:exonuclease activity"/>
    <property type="evidence" value="ECO:0007669"/>
    <property type="project" value="UniProtKB-ARBA"/>
</dbReference>
<feature type="region of interest" description="Disordered" evidence="1">
    <location>
        <begin position="227"/>
        <end position="249"/>
    </location>
</feature>
<accession>A0A5C5RKP8</accession>
<dbReference type="Gene3D" id="3.30.420.10">
    <property type="entry name" value="Ribonuclease H-like superfamily/Ribonuclease H"/>
    <property type="match status" value="1"/>
</dbReference>
<organism evidence="3 4">
    <name type="scientific">Tsukamurella sputi</name>
    <dbReference type="NCBI Taxonomy" id="2591848"/>
    <lineage>
        <taxon>Bacteria</taxon>
        <taxon>Bacillati</taxon>
        <taxon>Actinomycetota</taxon>
        <taxon>Actinomycetes</taxon>
        <taxon>Mycobacteriales</taxon>
        <taxon>Tsukamurellaceae</taxon>
        <taxon>Tsukamurella</taxon>
    </lineage>
</organism>
<dbReference type="InterPro" id="IPR012337">
    <property type="entry name" value="RNaseH-like_sf"/>
</dbReference>
<keyword evidence="4" id="KW-1185">Reference proteome</keyword>
<evidence type="ECO:0000256" key="1">
    <source>
        <dbReference type="SAM" id="MobiDB-lite"/>
    </source>
</evidence>
<dbReference type="GO" id="GO:0003676">
    <property type="term" value="F:nucleic acid binding"/>
    <property type="evidence" value="ECO:0007669"/>
    <property type="project" value="InterPro"/>
</dbReference>
<dbReference type="InterPro" id="IPR013520">
    <property type="entry name" value="Ribonucl_H"/>
</dbReference>
<evidence type="ECO:0000259" key="2">
    <source>
        <dbReference type="SMART" id="SM00479"/>
    </source>
</evidence>
<dbReference type="Proteomes" id="UP000319792">
    <property type="component" value="Unassembled WGS sequence"/>
</dbReference>
<dbReference type="EMBL" id="VIGV01000004">
    <property type="protein sequence ID" value="TWS23202.1"/>
    <property type="molecule type" value="Genomic_DNA"/>
</dbReference>
<evidence type="ECO:0000313" key="3">
    <source>
        <dbReference type="EMBL" id="TWS23202.1"/>
    </source>
</evidence>
<dbReference type="AlphaFoldDB" id="A0A5C5RKP8"/>
<protein>
    <recommendedName>
        <fullName evidence="2">Exonuclease domain-containing protein</fullName>
    </recommendedName>
</protein>
<dbReference type="InterPro" id="IPR036397">
    <property type="entry name" value="RNaseH_sf"/>
</dbReference>
<dbReference type="OrthoDB" id="9791657at2"/>
<name>A0A5C5RKP8_9ACTN</name>
<reference evidence="3 4" key="2">
    <citation type="submission" date="2019-08" db="EMBL/GenBank/DDBJ databases">
        <title>Tsukamurella conjunctivitidis sp. nov., Tsukamurella assacharolytica sp. nov. and Tsukamurella sputae sp. nov. isolated from patients with conjunctivitis, bacteraemia (lymphoma) and respiratory infection (sputum) in Hong Kong.</title>
        <authorList>
            <person name="Fok K.M.N."/>
            <person name="Fong J.Y.H."/>
        </authorList>
    </citation>
    <scope>NUCLEOTIDE SEQUENCE [LARGE SCALE GENOMIC DNA]</scope>
    <source>
        <strain evidence="3 4">HKU70</strain>
    </source>
</reference>
<dbReference type="RefSeq" id="WP_146434641.1">
    <property type="nucleotide sequence ID" value="NZ_VIGV01000004.1"/>
</dbReference>
<gene>
    <name evidence="3" type="ORF">FK268_12850</name>
</gene>
<reference evidence="3 4" key="1">
    <citation type="submission" date="2019-06" db="EMBL/GenBank/DDBJ databases">
        <authorList>
            <person name="Teng J.L.L."/>
            <person name="Lee H.H."/>
            <person name="Lau S.K.P."/>
            <person name="Woo P.C.Y."/>
        </authorList>
    </citation>
    <scope>NUCLEOTIDE SEQUENCE [LARGE SCALE GENOMIC DNA]</scope>
    <source>
        <strain evidence="3 4">HKU70</strain>
    </source>
</reference>
<comment type="caution">
    <text evidence="3">The sequence shown here is derived from an EMBL/GenBank/DDBJ whole genome shotgun (WGS) entry which is preliminary data.</text>
</comment>
<evidence type="ECO:0000313" key="4">
    <source>
        <dbReference type="Proteomes" id="UP000319792"/>
    </source>
</evidence>
<proteinExistence type="predicted"/>
<sequence length="273" mass="29580">MSLWTDAPLTYLDTETSGLPMESFIVTACIGDLGADPNEDGVPLQFLLTPPDGLEIPEGATKVHGVTTEHARTFGTPYEEGLAMIAEALNRAARNGRAWVAYNAAYDISLLVCECARVGIDLLRPQLVIDPLVIDKAVDPKRTVEATSMKGNLYQKKAPRNLVDVSARYGEPLDEKAAHDAVADAVAAGAVARVMQRRVAAAPADASPLVRWLAGLDAAGLMRWQAERHREQQEERRADQRAGGHGDTAEFGWPLYESASALIARRRENARLG</sequence>
<dbReference type="Pfam" id="PF00929">
    <property type="entry name" value="RNase_T"/>
    <property type="match status" value="1"/>
</dbReference>
<dbReference type="SMART" id="SM00479">
    <property type="entry name" value="EXOIII"/>
    <property type="match status" value="1"/>
</dbReference>
<feature type="domain" description="Exonuclease" evidence="2">
    <location>
        <begin position="8"/>
        <end position="201"/>
    </location>
</feature>
<dbReference type="SUPFAM" id="SSF53098">
    <property type="entry name" value="Ribonuclease H-like"/>
    <property type="match status" value="1"/>
</dbReference>
<feature type="compositionally biased region" description="Basic and acidic residues" evidence="1">
    <location>
        <begin position="227"/>
        <end position="248"/>
    </location>
</feature>